<dbReference type="Proteomes" id="UP000281098">
    <property type="component" value="Unassembled WGS sequence"/>
</dbReference>
<dbReference type="RefSeq" id="WP_124492487.1">
    <property type="nucleotide sequence ID" value="NZ_QTOI01000005.1"/>
</dbReference>
<proteinExistence type="predicted"/>
<organism evidence="1 2">
    <name type="scientific">Burkholderia stagnalis</name>
    <dbReference type="NCBI Taxonomy" id="1503054"/>
    <lineage>
        <taxon>Bacteria</taxon>
        <taxon>Pseudomonadati</taxon>
        <taxon>Pseudomonadota</taxon>
        <taxon>Betaproteobacteria</taxon>
        <taxon>Burkholderiales</taxon>
        <taxon>Burkholderiaceae</taxon>
        <taxon>Burkholderia</taxon>
        <taxon>Burkholderia cepacia complex</taxon>
    </lineage>
</organism>
<comment type="caution">
    <text evidence="1">The sequence shown here is derived from an EMBL/GenBank/DDBJ whole genome shotgun (WGS) entry which is preliminary data.</text>
</comment>
<gene>
    <name evidence="1" type="ORF">DF017_07365</name>
</gene>
<reference evidence="1 2" key="1">
    <citation type="submission" date="2018-08" db="EMBL/GenBank/DDBJ databases">
        <title>Comparative analysis of Burkholderia isolates from Puerto Rico.</title>
        <authorList>
            <person name="Hall C."/>
            <person name="Sahl J."/>
            <person name="Wagner D."/>
        </authorList>
    </citation>
    <scope>NUCLEOTIDE SEQUENCE [LARGE SCALE GENOMIC DNA]</scope>
    <source>
        <strain evidence="1 2">Bp8966</strain>
    </source>
</reference>
<evidence type="ECO:0000313" key="2">
    <source>
        <dbReference type="Proteomes" id="UP000281098"/>
    </source>
</evidence>
<dbReference type="EMBL" id="QTPM01000006">
    <property type="protein sequence ID" value="RQY96459.1"/>
    <property type="molecule type" value="Genomic_DNA"/>
</dbReference>
<sequence length="116" mass="12807">MAATLQRGLSGRHVRFFCDSLAMSELGGGKLLMQFAEKRAVHGPILAFGGRMDSPATMNVERIYFEPGNPTQADDGICKFFFDGRQKVTSVMCAARVDDGSRRTVQVVVFKARRAF</sequence>
<keyword evidence="2" id="KW-1185">Reference proteome</keyword>
<evidence type="ECO:0000313" key="1">
    <source>
        <dbReference type="EMBL" id="RQY96459.1"/>
    </source>
</evidence>
<name>A0ABX9YTT7_9BURK</name>
<accession>A0ABX9YTT7</accession>
<protein>
    <submittedName>
        <fullName evidence="1">Uncharacterized protein</fullName>
    </submittedName>
</protein>